<proteinExistence type="predicted"/>
<keyword evidence="3" id="KW-1185">Reference proteome</keyword>
<organism evidence="2 3">
    <name type="scientific">Salinicola corii</name>
    <dbReference type="NCBI Taxonomy" id="2606937"/>
    <lineage>
        <taxon>Bacteria</taxon>
        <taxon>Pseudomonadati</taxon>
        <taxon>Pseudomonadota</taxon>
        <taxon>Gammaproteobacteria</taxon>
        <taxon>Oceanospirillales</taxon>
        <taxon>Halomonadaceae</taxon>
        <taxon>Salinicola</taxon>
    </lineage>
</organism>
<evidence type="ECO:0000256" key="1">
    <source>
        <dbReference type="SAM" id="MobiDB-lite"/>
    </source>
</evidence>
<name>A0A640WE98_9GAMM</name>
<dbReference type="RefSeq" id="WP_149435472.1">
    <property type="nucleotide sequence ID" value="NZ_VTPX01000005.1"/>
</dbReference>
<comment type="caution">
    <text evidence="2">The sequence shown here is derived from an EMBL/GenBank/DDBJ whole genome shotgun (WGS) entry which is preliminary data.</text>
</comment>
<dbReference type="AlphaFoldDB" id="A0A640WE98"/>
<dbReference type="EMBL" id="VTPX01000005">
    <property type="protein sequence ID" value="KAA0018269.1"/>
    <property type="molecule type" value="Genomic_DNA"/>
</dbReference>
<protein>
    <submittedName>
        <fullName evidence="2">Uncharacterized protein</fullName>
    </submittedName>
</protein>
<reference evidence="2 3" key="1">
    <citation type="submission" date="2019-08" db="EMBL/GenBank/DDBJ databases">
        <title>Bioinformatics analysis of the strain L3 and L5.</title>
        <authorList>
            <person name="Li X."/>
        </authorList>
    </citation>
    <scope>NUCLEOTIDE SEQUENCE [LARGE SCALE GENOMIC DNA]</scope>
    <source>
        <strain evidence="2 3">L3</strain>
    </source>
</reference>
<evidence type="ECO:0000313" key="3">
    <source>
        <dbReference type="Proteomes" id="UP000466024"/>
    </source>
</evidence>
<feature type="region of interest" description="Disordered" evidence="1">
    <location>
        <begin position="131"/>
        <end position="150"/>
    </location>
</feature>
<gene>
    <name evidence="2" type="ORF">F0A16_11165</name>
</gene>
<accession>A0A640WE98</accession>
<sequence length="150" mass="15657">MPPNPLAATAAIRHVAPLLIATLLAGCQSSMGPMSWTSGYRQVAMAAPEGDQAATDGRMATLPNLCQSSPDDEGMVTLPPGCANDLNLQLMVANPQDLVRGREMGPPMAGPVADAARERLDDRGRANERRAMLEGEARSAMGDTATTDGL</sequence>
<evidence type="ECO:0000313" key="2">
    <source>
        <dbReference type="EMBL" id="KAA0018269.1"/>
    </source>
</evidence>
<dbReference type="Proteomes" id="UP000466024">
    <property type="component" value="Unassembled WGS sequence"/>
</dbReference>